<dbReference type="InterPro" id="IPR050523">
    <property type="entry name" value="AKR_Detox_Biosynth"/>
</dbReference>
<dbReference type="InterPro" id="IPR036812">
    <property type="entry name" value="NAD(P)_OxRdtase_dom_sf"/>
</dbReference>
<dbReference type="InterPro" id="IPR020471">
    <property type="entry name" value="AKR"/>
</dbReference>
<dbReference type="PRINTS" id="PR00069">
    <property type="entry name" value="ALDKETRDTASE"/>
</dbReference>
<organism evidence="6 7">
    <name type="scientific">Zavarzinia aquatilis</name>
    <dbReference type="NCBI Taxonomy" id="2211142"/>
    <lineage>
        <taxon>Bacteria</taxon>
        <taxon>Pseudomonadati</taxon>
        <taxon>Pseudomonadota</taxon>
        <taxon>Alphaproteobacteria</taxon>
        <taxon>Rhodospirillales</taxon>
        <taxon>Zavarziniaceae</taxon>
        <taxon>Zavarzinia</taxon>
    </lineage>
</organism>
<dbReference type="CDD" id="cd19094">
    <property type="entry name" value="AKR_Tas-like"/>
    <property type="match status" value="1"/>
</dbReference>
<keyword evidence="2" id="KW-0560">Oxidoreductase</keyword>
<dbReference type="OrthoDB" id="9773828at2"/>
<dbReference type="SUPFAM" id="SSF51430">
    <property type="entry name" value="NAD(P)-linked oxidoreductase"/>
    <property type="match status" value="1"/>
</dbReference>
<gene>
    <name evidence="6" type="ORF">DKG74_12475</name>
</gene>
<proteinExistence type="inferred from homology"/>
<dbReference type="Gene3D" id="3.20.20.100">
    <property type="entry name" value="NADP-dependent oxidoreductase domain"/>
    <property type="match status" value="1"/>
</dbReference>
<evidence type="ECO:0000256" key="1">
    <source>
        <dbReference type="ARBA" id="ARBA00022857"/>
    </source>
</evidence>
<dbReference type="PANTHER" id="PTHR43364:SF4">
    <property type="entry name" value="NAD(P)-LINKED OXIDOREDUCTASE SUPERFAMILY PROTEIN"/>
    <property type="match status" value="1"/>
</dbReference>
<dbReference type="GO" id="GO:0016491">
    <property type="term" value="F:oxidoreductase activity"/>
    <property type="evidence" value="ECO:0007669"/>
    <property type="project" value="UniProtKB-KW"/>
</dbReference>
<dbReference type="NCBIfam" id="NF007912">
    <property type="entry name" value="PRK10625.1"/>
    <property type="match status" value="1"/>
</dbReference>
<evidence type="ECO:0000313" key="7">
    <source>
        <dbReference type="Proteomes" id="UP000245461"/>
    </source>
</evidence>
<sequence length="346" mass="38182">MKYRRLGRTDLDVSVICLGTMTWGEQNTEAEAHEQLDYALAQGVNFLDAAEMYPVPPKPETQGRTEAYIGSWLKARKNRDKVIIATKVSGRDGPGAHIRKPTTRLNKAQINEAIDGSLKRLGTDYVDLYQVHWPERITNAFGVADYKHFEQDDLIPIEETLDALAGLVKAGKVRHLGVSNESPWGVMRYLAAADRLGLPHIVSIQNAYSLLNRLFEIGLAEIAHREGVELLAYSPLAMGLLSGKYYGGVRPANARLTLFSRFVRYSTPGAQPAADAYVDIARRHGLDPAQMALSFVNTRPFLGANIIGATTMEQLKADIGSIDLELSEEVMKEIEAVHRANPNPCA</sequence>
<dbReference type="EMBL" id="QGLE01000006">
    <property type="protein sequence ID" value="PWR22675.1"/>
    <property type="molecule type" value="Genomic_DNA"/>
</dbReference>
<evidence type="ECO:0000259" key="5">
    <source>
        <dbReference type="Pfam" id="PF00248"/>
    </source>
</evidence>
<protein>
    <recommendedName>
        <fullName evidence="4">Protein tas</fullName>
    </recommendedName>
</protein>
<reference evidence="6 7" key="1">
    <citation type="submission" date="2018-05" db="EMBL/GenBank/DDBJ databases">
        <title>Zavarzinia sp. HR-AS.</title>
        <authorList>
            <person name="Lee Y."/>
            <person name="Jeon C.O."/>
        </authorList>
    </citation>
    <scope>NUCLEOTIDE SEQUENCE [LARGE SCALE GENOMIC DNA]</scope>
    <source>
        <strain evidence="6 7">HR-AS</strain>
    </source>
</reference>
<evidence type="ECO:0000313" key="6">
    <source>
        <dbReference type="EMBL" id="PWR22675.1"/>
    </source>
</evidence>
<dbReference type="Pfam" id="PF00248">
    <property type="entry name" value="Aldo_ket_red"/>
    <property type="match status" value="1"/>
</dbReference>
<dbReference type="InterPro" id="IPR023210">
    <property type="entry name" value="NADP_OxRdtase_dom"/>
</dbReference>
<feature type="domain" description="NADP-dependent oxidoreductase" evidence="5">
    <location>
        <begin position="16"/>
        <end position="337"/>
    </location>
</feature>
<accession>A0A317EBX8</accession>
<keyword evidence="7" id="KW-1185">Reference proteome</keyword>
<evidence type="ECO:0000256" key="2">
    <source>
        <dbReference type="ARBA" id="ARBA00023002"/>
    </source>
</evidence>
<comment type="similarity">
    <text evidence="3">Belongs to the aldo/keto reductase family. Aldo/keto reductase 2 subfamily.</text>
</comment>
<keyword evidence="1" id="KW-0521">NADP</keyword>
<comment type="caution">
    <text evidence="6">The sequence shown here is derived from an EMBL/GenBank/DDBJ whole genome shotgun (WGS) entry which is preliminary data.</text>
</comment>
<dbReference type="FunFam" id="3.20.20.100:FF:000005">
    <property type="entry name" value="NADP(H)-dependent aldo-keto reductase"/>
    <property type="match status" value="1"/>
</dbReference>
<dbReference type="AlphaFoldDB" id="A0A317EBX8"/>
<dbReference type="Proteomes" id="UP000245461">
    <property type="component" value="Unassembled WGS sequence"/>
</dbReference>
<name>A0A317EBX8_9PROT</name>
<evidence type="ECO:0000256" key="4">
    <source>
        <dbReference type="ARBA" id="ARBA00070119"/>
    </source>
</evidence>
<evidence type="ECO:0000256" key="3">
    <source>
        <dbReference type="ARBA" id="ARBA00038157"/>
    </source>
</evidence>
<dbReference type="RefSeq" id="WP_109906217.1">
    <property type="nucleotide sequence ID" value="NZ_QGLE01000006.1"/>
</dbReference>
<dbReference type="PANTHER" id="PTHR43364">
    <property type="entry name" value="NADH-SPECIFIC METHYLGLYOXAL REDUCTASE-RELATED"/>
    <property type="match status" value="1"/>
</dbReference>